<dbReference type="PANTHER" id="PTHR10334">
    <property type="entry name" value="CYSTEINE-RICH SECRETORY PROTEIN-RELATED"/>
    <property type="match status" value="1"/>
</dbReference>
<accession>A0A8E2EI34</accession>
<feature type="chain" id="PRO_5034001858" evidence="1">
    <location>
        <begin position="19"/>
        <end position="186"/>
    </location>
</feature>
<evidence type="ECO:0000313" key="3">
    <source>
        <dbReference type="EMBL" id="OCK84351.1"/>
    </source>
</evidence>
<dbReference type="GO" id="GO:0005576">
    <property type="term" value="C:extracellular region"/>
    <property type="evidence" value="ECO:0007669"/>
    <property type="project" value="InterPro"/>
</dbReference>
<dbReference type="SMART" id="SM00198">
    <property type="entry name" value="SCP"/>
    <property type="match status" value="1"/>
</dbReference>
<sequence length="186" mass="20681">MKLMTLVFGLTAALTVAAVPSPFVGHDVGPPDNHNGQFIQVILNTHNVHRRKNCAPDLVWDDGQAQQALQALLKCPKDFSHDRPGQNFIASGPGWIHDWDSWIKATIDSVEAWYSEEPKYNYNNPGFSVATGHFTQVVWKGSLRVGCSWAVCKDSNYPARFVCNYDPYGNIVNGGFFAANVDRPRC</sequence>
<organism evidence="3 4">
    <name type="scientific">Lepidopterella palustris CBS 459.81</name>
    <dbReference type="NCBI Taxonomy" id="1314670"/>
    <lineage>
        <taxon>Eukaryota</taxon>
        <taxon>Fungi</taxon>
        <taxon>Dikarya</taxon>
        <taxon>Ascomycota</taxon>
        <taxon>Pezizomycotina</taxon>
        <taxon>Dothideomycetes</taxon>
        <taxon>Pleosporomycetidae</taxon>
        <taxon>Mytilinidiales</taxon>
        <taxon>Argynnaceae</taxon>
        <taxon>Lepidopterella</taxon>
    </lineage>
</organism>
<dbReference type="Proteomes" id="UP000250266">
    <property type="component" value="Unassembled WGS sequence"/>
</dbReference>
<evidence type="ECO:0000259" key="2">
    <source>
        <dbReference type="SMART" id="SM00198"/>
    </source>
</evidence>
<feature type="signal peptide" evidence="1">
    <location>
        <begin position="1"/>
        <end position="18"/>
    </location>
</feature>
<gene>
    <name evidence="3" type="ORF">K432DRAFT_289152</name>
</gene>
<dbReference type="InterPro" id="IPR014044">
    <property type="entry name" value="CAP_dom"/>
</dbReference>
<dbReference type="Gene3D" id="3.40.33.10">
    <property type="entry name" value="CAP"/>
    <property type="match status" value="1"/>
</dbReference>
<dbReference type="Pfam" id="PF00188">
    <property type="entry name" value="CAP"/>
    <property type="match status" value="1"/>
</dbReference>
<keyword evidence="1" id="KW-0732">Signal</keyword>
<feature type="domain" description="SCP" evidence="2">
    <location>
        <begin position="37"/>
        <end position="173"/>
    </location>
</feature>
<name>A0A8E2EI34_9PEZI</name>
<dbReference type="SUPFAM" id="SSF55797">
    <property type="entry name" value="PR-1-like"/>
    <property type="match status" value="1"/>
</dbReference>
<dbReference type="InterPro" id="IPR018244">
    <property type="entry name" value="Allrgn_V5/Tpx1_CS"/>
</dbReference>
<reference evidence="3 4" key="1">
    <citation type="journal article" date="2016" name="Nat. Commun.">
        <title>Ectomycorrhizal ecology is imprinted in the genome of the dominant symbiotic fungus Cenococcum geophilum.</title>
        <authorList>
            <consortium name="DOE Joint Genome Institute"/>
            <person name="Peter M."/>
            <person name="Kohler A."/>
            <person name="Ohm R.A."/>
            <person name="Kuo A."/>
            <person name="Krutzmann J."/>
            <person name="Morin E."/>
            <person name="Arend M."/>
            <person name="Barry K.W."/>
            <person name="Binder M."/>
            <person name="Choi C."/>
            <person name="Clum A."/>
            <person name="Copeland A."/>
            <person name="Grisel N."/>
            <person name="Haridas S."/>
            <person name="Kipfer T."/>
            <person name="LaButti K."/>
            <person name="Lindquist E."/>
            <person name="Lipzen A."/>
            <person name="Maire R."/>
            <person name="Meier B."/>
            <person name="Mihaltcheva S."/>
            <person name="Molinier V."/>
            <person name="Murat C."/>
            <person name="Poggeler S."/>
            <person name="Quandt C.A."/>
            <person name="Sperisen C."/>
            <person name="Tritt A."/>
            <person name="Tisserant E."/>
            <person name="Crous P.W."/>
            <person name="Henrissat B."/>
            <person name="Nehls U."/>
            <person name="Egli S."/>
            <person name="Spatafora J.W."/>
            <person name="Grigoriev I.V."/>
            <person name="Martin F.M."/>
        </authorList>
    </citation>
    <scope>NUCLEOTIDE SEQUENCE [LARGE SCALE GENOMIC DNA]</scope>
    <source>
        <strain evidence="3 4">CBS 459.81</strain>
    </source>
</reference>
<evidence type="ECO:0000313" key="4">
    <source>
        <dbReference type="Proteomes" id="UP000250266"/>
    </source>
</evidence>
<keyword evidence="4" id="KW-1185">Reference proteome</keyword>
<dbReference type="PROSITE" id="PS01009">
    <property type="entry name" value="CRISP_1"/>
    <property type="match status" value="1"/>
</dbReference>
<dbReference type="InterPro" id="IPR001283">
    <property type="entry name" value="CRISP-related"/>
</dbReference>
<proteinExistence type="predicted"/>
<dbReference type="PRINTS" id="PR00837">
    <property type="entry name" value="V5TPXLIKE"/>
</dbReference>
<protein>
    <submittedName>
        <fullName evidence="3">PR-1-like protein</fullName>
    </submittedName>
</protein>
<dbReference type="EMBL" id="KV744839">
    <property type="protein sequence ID" value="OCK84351.1"/>
    <property type="molecule type" value="Genomic_DNA"/>
</dbReference>
<evidence type="ECO:0000256" key="1">
    <source>
        <dbReference type="SAM" id="SignalP"/>
    </source>
</evidence>
<dbReference type="OrthoDB" id="337038at2759"/>
<dbReference type="InterPro" id="IPR035940">
    <property type="entry name" value="CAP_sf"/>
</dbReference>
<dbReference type="AlphaFoldDB" id="A0A8E2EI34"/>